<evidence type="ECO:0000313" key="3">
    <source>
        <dbReference type="Proteomes" id="UP000291236"/>
    </source>
</evidence>
<evidence type="ECO:0000313" key="2">
    <source>
        <dbReference type="EMBL" id="BBH53992.1"/>
    </source>
</evidence>
<dbReference type="Proteomes" id="UP000291236">
    <property type="component" value="Chromosome"/>
</dbReference>
<sequence>MKGSQIKSLVVYVLFSIIHISCNKGNGGTDSNNSEQAKNINSLLNSTPDKAKYIADSITIAPIKVTDKANNCFAHIKTEMIGFSQIINDYKLVSGKIGGQKGLAPATGVYEIIINGKARKLLFKQGRNDGENIAEYIAANFYACFLQGYGSTVFYAIRDNSINPKIHKKADLHEEVYVGTIFFEQYNEIFKIMGLKDRPTFLTFHKESIKDFIIKNIDTNLGDVIAVALWLGDYDTHTANIGTALVNNKKEFVKVDHGWSFAYFTDTMNYKSVPWSLLKAKGKPTNHFGDYDREGFFTKPNGKFLNKIKELKSIEKEYIRLIIQYSFAETDKFFEDSGYKSFGEWIGIEEKVLLNSDKTVNKNKLIDYLTDKLYKRAQNGIK</sequence>
<reference evidence="2 3" key="1">
    <citation type="submission" date="2018-12" db="EMBL/GenBank/DDBJ databases">
        <title>Rubrispira sanarue gen. nov., sp., nov., a member of the order Silvanigrellales, isolated from a brackish lake in Hamamatsu Japan.</title>
        <authorList>
            <person name="Maejima Y."/>
            <person name="Iino T."/>
            <person name="Muraguchi Y."/>
            <person name="Fukuda K."/>
            <person name="Nojiri H."/>
            <person name="Ohkuma M."/>
            <person name="Moriuchi R."/>
            <person name="Dohra H."/>
            <person name="Kimbara K."/>
            <person name="Shintani M."/>
        </authorList>
    </citation>
    <scope>NUCLEOTIDE SEQUENCE [LARGE SCALE GENOMIC DNA]</scope>
    <source>
        <strain evidence="2 3">RF1110005</strain>
    </source>
</reference>
<organism evidence="2 3">
    <name type="scientific">Fluviispira sanaruensis</name>
    <dbReference type="NCBI Taxonomy" id="2493639"/>
    <lineage>
        <taxon>Bacteria</taxon>
        <taxon>Pseudomonadati</taxon>
        <taxon>Bdellovibrionota</taxon>
        <taxon>Oligoflexia</taxon>
        <taxon>Silvanigrellales</taxon>
        <taxon>Silvanigrellaceae</taxon>
        <taxon>Fluviispira</taxon>
    </lineage>
</organism>
<accession>A0A4P2VY60</accession>
<proteinExistence type="predicted"/>
<name>A0A4P2VY60_FLUSA</name>
<dbReference type="InterPro" id="IPR040519">
    <property type="entry name" value="LepB_N"/>
</dbReference>
<dbReference type="KEGG" id="sbf:JCM31447_24460"/>
<dbReference type="Pfam" id="PF18640">
    <property type="entry name" value="LepB_N"/>
    <property type="match status" value="1"/>
</dbReference>
<dbReference type="OrthoDB" id="7160739at2"/>
<dbReference type="EMBL" id="AP019368">
    <property type="protein sequence ID" value="BBH53992.1"/>
    <property type="molecule type" value="Genomic_DNA"/>
</dbReference>
<protein>
    <recommendedName>
        <fullName evidence="1">LepB N-terminal domain-containing protein</fullName>
    </recommendedName>
</protein>
<dbReference type="RefSeq" id="WP_130610938.1">
    <property type="nucleotide sequence ID" value="NZ_AP019368.1"/>
</dbReference>
<evidence type="ECO:0000259" key="1">
    <source>
        <dbReference type="Pfam" id="PF18640"/>
    </source>
</evidence>
<dbReference type="AlphaFoldDB" id="A0A4P2VY60"/>
<feature type="domain" description="LepB N-terminal" evidence="1">
    <location>
        <begin position="220"/>
        <end position="379"/>
    </location>
</feature>
<keyword evidence="3" id="KW-1185">Reference proteome</keyword>
<gene>
    <name evidence="2" type="ORF">JCM31447_24460</name>
</gene>